<evidence type="ECO:0000256" key="1">
    <source>
        <dbReference type="ARBA" id="ARBA00005896"/>
    </source>
</evidence>
<dbReference type="InterPro" id="IPR003819">
    <property type="entry name" value="TauD/TfdA-like"/>
</dbReference>
<evidence type="ECO:0000313" key="7">
    <source>
        <dbReference type="EMBL" id="MEJ6009338.1"/>
    </source>
</evidence>
<dbReference type="EMBL" id="JBBHJY010000002">
    <property type="protein sequence ID" value="MEJ6009338.1"/>
    <property type="molecule type" value="Genomic_DNA"/>
</dbReference>
<evidence type="ECO:0000256" key="4">
    <source>
        <dbReference type="ARBA" id="ARBA00023002"/>
    </source>
</evidence>
<dbReference type="Gene3D" id="3.60.130.10">
    <property type="entry name" value="Clavaminate synthase-like"/>
    <property type="match status" value="1"/>
</dbReference>
<gene>
    <name evidence="7" type="ORF">WG900_05345</name>
</gene>
<keyword evidence="5" id="KW-0408">Iron</keyword>
<dbReference type="PANTHER" id="PTHR43779">
    <property type="entry name" value="DIOXYGENASE RV0097-RELATED"/>
    <property type="match status" value="1"/>
</dbReference>
<dbReference type="InterPro" id="IPR051178">
    <property type="entry name" value="TfdA_dioxygenase"/>
</dbReference>
<dbReference type="EC" id="1.14.11.-" evidence="7"/>
<keyword evidence="2" id="KW-0479">Metal-binding</keyword>
<organism evidence="7 8">
    <name type="scientific">Novosphingobium aquae</name>
    <dbReference type="NCBI Taxonomy" id="3133435"/>
    <lineage>
        <taxon>Bacteria</taxon>
        <taxon>Pseudomonadati</taxon>
        <taxon>Pseudomonadota</taxon>
        <taxon>Alphaproteobacteria</taxon>
        <taxon>Sphingomonadales</taxon>
        <taxon>Sphingomonadaceae</taxon>
        <taxon>Novosphingobium</taxon>
    </lineage>
</organism>
<accession>A0ABU8S7B2</accession>
<name>A0ABU8S7B2_9SPHN</name>
<dbReference type="PANTHER" id="PTHR43779:SF3">
    <property type="entry name" value="(3R)-3-[(CARBOXYMETHYL)AMINO]FATTY ACID OXYGENASE_DECARBOXYLASE"/>
    <property type="match status" value="1"/>
</dbReference>
<dbReference type="Pfam" id="PF02668">
    <property type="entry name" value="TauD"/>
    <property type="match status" value="1"/>
</dbReference>
<evidence type="ECO:0000313" key="8">
    <source>
        <dbReference type="Proteomes" id="UP001379235"/>
    </source>
</evidence>
<evidence type="ECO:0000256" key="2">
    <source>
        <dbReference type="ARBA" id="ARBA00022723"/>
    </source>
</evidence>
<sequence length="270" mass="30769">MAFETKDLTPRIGTEILATKEQLLRGGLREQIRELLEQRGVLLFRELYLTDEEQFAFAQTLGEVIDQGIRGIYKITLDPALNDTADYLHATVHWHVDGAQDMVPTRASLLTARVLSEVGGQTEFANTYAAYDDLWPAQKAEVDRLRVIHSQEYIQRAMHPNPSEEQLARWRQHPEQSHPMAWTHRSGRKSLLLGLTAGRIEGMSEEAGRKVIDEMQAWATQPQFVYRHEWTVGDLIIWDNTGVMHRVEAYPADSGRLLSRTTLVGEEPIA</sequence>
<evidence type="ECO:0000259" key="6">
    <source>
        <dbReference type="Pfam" id="PF02668"/>
    </source>
</evidence>
<comment type="caution">
    <text evidence="7">The sequence shown here is derived from an EMBL/GenBank/DDBJ whole genome shotgun (WGS) entry which is preliminary data.</text>
</comment>
<keyword evidence="3 7" id="KW-0223">Dioxygenase</keyword>
<comment type="similarity">
    <text evidence="1">Belongs to the TfdA dioxygenase family.</text>
</comment>
<keyword evidence="4 7" id="KW-0560">Oxidoreductase</keyword>
<dbReference type="InterPro" id="IPR042098">
    <property type="entry name" value="TauD-like_sf"/>
</dbReference>
<proteinExistence type="inferred from homology"/>
<dbReference type="Proteomes" id="UP001379235">
    <property type="component" value="Unassembled WGS sequence"/>
</dbReference>
<reference evidence="7 8" key="1">
    <citation type="submission" date="2024-03" db="EMBL/GenBank/DDBJ databases">
        <authorList>
            <person name="Jo J.-H."/>
        </authorList>
    </citation>
    <scope>NUCLEOTIDE SEQUENCE [LARGE SCALE GENOMIC DNA]</scope>
    <source>
        <strain evidence="7 8">AS3R-12</strain>
    </source>
</reference>
<dbReference type="SUPFAM" id="SSF51197">
    <property type="entry name" value="Clavaminate synthase-like"/>
    <property type="match status" value="1"/>
</dbReference>
<dbReference type="GO" id="GO:0051213">
    <property type="term" value="F:dioxygenase activity"/>
    <property type="evidence" value="ECO:0007669"/>
    <property type="project" value="UniProtKB-KW"/>
</dbReference>
<dbReference type="RefSeq" id="WP_339965346.1">
    <property type="nucleotide sequence ID" value="NZ_JBBHJY010000002.1"/>
</dbReference>
<feature type="domain" description="TauD/TfdA-like" evidence="6">
    <location>
        <begin position="4"/>
        <end position="262"/>
    </location>
</feature>
<keyword evidence="8" id="KW-1185">Reference proteome</keyword>
<protein>
    <submittedName>
        <fullName evidence="7">TauD/TfdA family dioxygenase</fullName>
        <ecNumber evidence="7">1.14.11.-</ecNumber>
    </submittedName>
</protein>
<evidence type="ECO:0000256" key="5">
    <source>
        <dbReference type="ARBA" id="ARBA00023004"/>
    </source>
</evidence>
<evidence type="ECO:0000256" key="3">
    <source>
        <dbReference type="ARBA" id="ARBA00022964"/>
    </source>
</evidence>